<evidence type="ECO:0000256" key="2">
    <source>
        <dbReference type="ARBA" id="ARBA00022801"/>
    </source>
</evidence>
<evidence type="ECO:0000256" key="12">
    <source>
        <dbReference type="SAM" id="MobiDB-lite"/>
    </source>
</evidence>
<keyword evidence="7 11" id="KW-0624">Polysaccharide degradation</keyword>
<evidence type="ECO:0000256" key="7">
    <source>
        <dbReference type="ARBA" id="ARBA00023326"/>
    </source>
</evidence>
<keyword evidence="5 11" id="KW-0119">Carbohydrate metabolism</keyword>
<dbReference type="Proteomes" id="UP000217676">
    <property type="component" value="Chromosome"/>
</dbReference>
<evidence type="ECO:0000256" key="9">
    <source>
        <dbReference type="PIRSR" id="PIRSR001100-2"/>
    </source>
</evidence>
<evidence type="ECO:0000256" key="3">
    <source>
        <dbReference type="ARBA" id="ARBA00023001"/>
    </source>
</evidence>
<dbReference type="InterPro" id="IPR016288">
    <property type="entry name" value="Beta_cellobiohydrolase"/>
</dbReference>
<name>A0A160P648_STRLU</name>
<dbReference type="PANTHER" id="PTHR34876:SF4">
    <property type="entry name" value="1,4-BETA-D-GLUCAN CELLOBIOHYDROLASE C-RELATED"/>
    <property type="match status" value="1"/>
</dbReference>
<evidence type="ECO:0000256" key="1">
    <source>
        <dbReference type="ARBA" id="ARBA00022729"/>
    </source>
</evidence>
<feature type="region of interest" description="Disordered" evidence="12">
    <location>
        <begin position="63"/>
        <end position="92"/>
    </location>
</feature>
<keyword evidence="1" id="KW-0732">Signal</keyword>
<dbReference type="PANTHER" id="PTHR34876">
    <property type="match status" value="1"/>
</dbReference>
<evidence type="ECO:0000313" key="14">
    <source>
        <dbReference type="Proteomes" id="UP000217676"/>
    </source>
</evidence>
<organism evidence="13 14">
    <name type="scientific">Streptomyces laurentii</name>
    <dbReference type="NCBI Taxonomy" id="39478"/>
    <lineage>
        <taxon>Bacteria</taxon>
        <taxon>Bacillati</taxon>
        <taxon>Actinomycetota</taxon>
        <taxon>Actinomycetes</taxon>
        <taxon>Kitasatosporales</taxon>
        <taxon>Streptomycetaceae</taxon>
        <taxon>Streptomyces</taxon>
    </lineage>
</organism>
<evidence type="ECO:0000256" key="10">
    <source>
        <dbReference type="PROSITE-ProRule" id="PRU10056"/>
    </source>
</evidence>
<evidence type="ECO:0000256" key="6">
    <source>
        <dbReference type="ARBA" id="ARBA00023295"/>
    </source>
</evidence>
<keyword evidence="3 11" id="KW-0136">Cellulose degradation</keyword>
<comment type="similarity">
    <text evidence="11">Belongs to the glycosyl hydrolase family 6.</text>
</comment>
<evidence type="ECO:0000256" key="8">
    <source>
        <dbReference type="PIRSR" id="PIRSR001100-1"/>
    </source>
</evidence>
<feature type="active site" description="Proton donor" evidence="8">
    <location>
        <position position="198"/>
    </location>
</feature>
<keyword evidence="4" id="KW-1015">Disulfide bond</keyword>
<gene>
    <name evidence="13" type="ORF">SLA_5292</name>
</gene>
<reference evidence="13 14" key="1">
    <citation type="journal article" date="2016" name="Genome Announc.">
        <title>Complete Genome Sequence of Thiostrepton-Producing Streptomyces laurentii ATCC 31255.</title>
        <authorList>
            <person name="Doi K."/>
            <person name="Fujino Y."/>
            <person name="Nagayoshi Y."/>
            <person name="Ohshima T."/>
            <person name="Ogata S."/>
        </authorList>
    </citation>
    <scope>NUCLEOTIDE SEQUENCE [LARGE SCALE GENOMIC DNA]</scope>
    <source>
        <strain evidence="13 14">ATCC 31255</strain>
    </source>
</reference>
<sequence length="375" mass="39727">MSRSTAAARPTGLAAARVSGLAAARRARAARPTGRTATRRAPLARLTGLAAVAALLLTGCGDGGPGSPVRTPASRGEPAPPTAGTPFWVDPDSDAARQVRTYETQGRAEDARLMRRIADRPMADWPAGDDPAPDVTRVVQGAARQGRTAVFVAYDIPHRDCGRYSAGGAHDARAYRDWVDAFAKAIGDTPAIVVLEPDAVAHLVDGCTPAEYEDERLGLLGEAVDRFKRQPRTRVYLDAGNPAWIDAPGKLVEPLRRAGVERADGFALNVSNFQTDDVVRGFGTALSRLLGGAHFTVDTSRNGNGPLHGDRSEEWCNPPGRALGATPTDRTGDALVDAYLWIKRPGDSDGTCRGGPPAGTWWPDYALGLARRAKA</sequence>
<dbReference type="PIRSF" id="PIRSF001100">
    <property type="entry name" value="Beta_cellobiohydrolase"/>
    <property type="match status" value="1"/>
</dbReference>
<feature type="binding site" evidence="9">
    <location>
        <position position="244"/>
    </location>
    <ligand>
        <name>substrate</name>
    </ligand>
</feature>
<dbReference type="InterPro" id="IPR001524">
    <property type="entry name" value="Glyco_hydro_6_CS"/>
</dbReference>
<feature type="binding site" evidence="9">
    <location>
        <position position="343"/>
    </location>
    <ligand>
        <name>substrate</name>
    </ligand>
</feature>
<dbReference type="AlphaFoldDB" id="A0A160P648"/>
<evidence type="ECO:0000256" key="11">
    <source>
        <dbReference type="RuleBase" id="RU361186"/>
    </source>
</evidence>
<feature type="active site" evidence="10">
    <location>
        <position position="160"/>
    </location>
</feature>
<protein>
    <recommendedName>
        <fullName evidence="11">Glucanase</fullName>
        <ecNumber evidence="11">3.2.1.-</ecNumber>
    </recommendedName>
</protein>
<keyword evidence="6 11" id="KW-0326">Glycosidase</keyword>
<accession>A0A160P648</accession>
<dbReference type="Gene3D" id="3.20.20.40">
    <property type="entry name" value="1, 4-beta cellobiohydrolase"/>
    <property type="match status" value="1"/>
</dbReference>
<feature type="binding site" evidence="9">
    <location>
        <position position="125"/>
    </location>
    <ligand>
        <name>substrate</name>
    </ligand>
</feature>
<dbReference type="InterPro" id="IPR036434">
    <property type="entry name" value="Beta_cellobiohydrolase_sf"/>
</dbReference>
<dbReference type="EC" id="3.2.1.-" evidence="11"/>
<feature type="binding site" evidence="9">
    <location>
        <position position="272"/>
    </location>
    <ligand>
        <name>substrate</name>
    </ligand>
</feature>
<dbReference type="Pfam" id="PF01341">
    <property type="entry name" value="Glyco_hydro_6"/>
    <property type="match status" value="1"/>
</dbReference>
<keyword evidence="2 11" id="KW-0378">Hydrolase</keyword>
<dbReference type="KEGG" id="slau:SLA_5292"/>
<dbReference type="SUPFAM" id="SSF51989">
    <property type="entry name" value="Glycosyl hydrolases family 6, cellulases"/>
    <property type="match status" value="1"/>
</dbReference>
<feature type="active site" description="Proton acceptor" evidence="8">
    <location>
        <position position="349"/>
    </location>
</feature>
<evidence type="ECO:0000313" key="13">
    <source>
        <dbReference type="EMBL" id="BAU86173.1"/>
    </source>
</evidence>
<evidence type="ECO:0000256" key="4">
    <source>
        <dbReference type="ARBA" id="ARBA00023157"/>
    </source>
</evidence>
<feature type="binding site" evidence="9">
    <location>
        <position position="315"/>
    </location>
    <ligand>
        <name>substrate</name>
    </ligand>
</feature>
<keyword evidence="14" id="KW-1185">Reference proteome</keyword>
<dbReference type="EMBL" id="AP017424">
    <property type="protein sequence ID" value="BAU86173.1"/>
    <property type="molecule type" value="Genomic_DNA"/>
</dbReference>
<proteinExistence type="inferred from homology"/>
<dbReference type="PROSITE" id="PS00655">
    <property type="entry name" value="GLYCOSYL_HYDROL_F6_1"/>
    <property type="match status" value="1"/>
</dbReference>
<dbReference type="PRINTS" id="PR00733">
    <property type="entry name" value="GLHYDRLASE6"/>
</dbReference>
<evidence type="ECO:0000256" key="5">
    <source>
        <dbReference type="ARBA" id="ARBA00023277"/>
    </source>
</evidence>
<dbReference type="GO" id="GO:0004553">
    <property type="term" value="F:hydrolase activity, hydrolyzing O-glycosyl compounds"/>
    <property type="evidence" value="ECO:0007669"/>
    <property type="project" value="InterPro"/>
</dbReference>
<dbReference type="GO" id="GO:0030245">
    <property type="term" value="P:cellulose catabolic process"/>
    <property type="evidence" value="ECO:0007669"/>
    <property type="project" value="UniProtKB-KW"/>
</dbReference>